<dbReference type="AlphaFoldDB" id="A0A0F3GXX1"/>
<gene>
    <name evidence="4" type="ORF">MBAV_002253</name>
</gene>
<dbReference type="InterPro" id="IPR050469">
    <property type="entry name" value="Diguanylate_Cyclase"/>
</dbReference>
<dbReference type="CDD" id="cd01949">
    <property type="entry name" value="GGDEF"/>
    <property type="match status" value="1"/>
</dbReference>
<dbReference type="InterPro" id="IPR029787">
    <property type="entry name" value="Nucleotide_cyclase"/>
</dbReference>
<dbReference type="EMBL" id="LACI01000972">
    <property type="protein sequence ID" value="KJU85553.1"/>
    <property type="molecule type" value="Genomic_DNA"/>
</dbReference>
<dbReference type="InterPro" id="IPR043128">
    <property type="entry name" value="Rev_trsase/Diguanyl_cyclase"/>
</dbReference>
<accession>A0A0F3GXX1</accession>
<evidence type="ECO:0000313" key="5">
    <source>
        <dbReference type="Proteomes" id="UP000033423"/>
    </source>
</evidence>
<dbReference type="NCBIfam" id="TIGR00254">
    <property type="entry name" value="GGDEF"/>
    <property type="match status" value="1"/>
</dbReference>
<dbReference type="SMART" id="SM00267">
    <property type="entry name" value="GGDEF"/>
    <property type="match status" value="1"/>
</dbReference>
<organism evidence="4 5">
    <name type="scientific">Candidatus Magnetobacterium bavaricum</name>
    <dbReference type="NCBI Taxonomy" id="29290"/>
    <lineage>
        <taxon>Bacteria</taxon>
        <taxon>Pseudomonadati</taxon>
        <taxon>Nitrospirota</taxon>
        <taxon>Thermodesulfovibrionia</taxon>
        <taxon>Thermodesulfovibrionales</taxon>
        <taxon>Candidatus Magnetobacteriaceae</taxon>
        <taxon>Candidatus Magnetobacterium</taxon>
    </lineage>
</organism>
<comment type="caution">
    <text evidence="4">The sequence shown here is derived from an EMBL/GenBank/DDBJ whole genome shotgun (WGS) entry which is preliminary data.</text>
</comment>
<keyword evidence="5" id="KW-1185">Reference proteome</keyword>
<sequence length="294" mass="33305">MKDSIGINHGVLVLKNPEDDYLTIVNRYNISAHFKYHRGIGTDVVGRVFYKDPVVVVTSDSAAEDYKDMFMEDAYEVAIAAGVSVDGCTIGFVAVYFDKVVDDVDSLQEFLLAMARLIAEVFRKERLASLLNELRDIDPTTGLVQYHFFHKKLHDELERSHRHKLPLTLVIMDMDNFKSVLNNYGIEIARLLYTELSDHLKSCIRGIDVLGRYGTDEFILYMPNTSIDKVKVVIERFQETLKMKRFTEKNLCTTLSIGIATLKEQDTLHDLLTHAKIALYSAKVTGKGAVECGD</sequence>
<evidence type="ECO:0000256" key="1">
    <source>
        <dbReference type="ARBA" id="ARBA00012528"/>
    </source>
</evidence>
<dbReference type="InterPro" id="IPR000160">
    <property type="entry name" value="GGDEF_dom"/>
</dbReference>
<dbReference type="PANTHER" id="PTHR45138">
    <property type="entry name" value="REGULATORY COMPONENTS OF SENSORY TRANSDUCTION SYSTEM"/>
    <property type="match status" value="1"/>
</dbReference>
<dbReference type="Gene3D" id="3.30.450.40">
    <property type="match status" value="1"/>
</dbReference>
<name>A0A0F3GXX1_9BACT</name>
<dbReference type="SUPFAM" id="SSF55073">
    <property type="entry name" value="Nucleotide cyclase"/>
    <property type="match status" value="1"/>
</dbReference>
<dbReference type="EC" id="2.7.7.65" evidence="1"/>
<proteinExistence type="predicted"/>
<dbReference type="GO" id="GO:0052621">
    <property type="term" value="F:diguanylate cyclase activity"/>
    <property type="evidence" value="ECO:0007669"/>
    <property type="project" value="UniProtKB-EC"/>
</dbReference>
<dbReference type="PROSITE" id="PS50887">
    <property type="entry name" value="GGDEF"/>
    <property type="match status" value="1"/>
</dbReference>
<feature type="domain" description="GGDEF" evidence="3">
    <location>
        <begin position="165"/>
        <end position="294"/>
    </location>
</feature>
<evidence type="ECO:0000259" key="3">
    <source>
        <dbReference type="PROSITE" id="PS50887"/>
    </source>
</evidence>
<dbReference type="PANTHER" id="PTHR45138:SF9">
    <property type="entry name" value="DIGUANYLATE CYCLASE DGCM-RELATED"/>
    <property type="match status" value="1"/>
</dbReference>
<evidence type="ECO:0000256" key="2">
    <source>
        <dbReference type="ARBA" id="ARBA00034247"/>
    </source>
</evidence>
<dbReference type="Pfam" id="PF00990">
    <property type="entry name" value="GGDEF"/>
    <property type="match status" value="1"/>
</dbReference>
<dbReference type="Gene3D" id="3.30.70.270">
    <property type="match status" value="1"/>
</dbReference>
<reference evidence="4 5" key="1">
    <citation type="submission" date="2015-02" db="EMBL/GenBank/DDBJ databases">
        <title>Single-cell genomics of uncultivated deep-branching MTB reveals a conserved set of magnetosome genes.</title>
        <authorList>
            <person name="Kolinko S."/>
            <person name="Richter M."/>
            <person name="Glockner F.O."/>
            <person name="Brachmann A."/>
            <person name="Schuler D."/>
        </authorList>
    </citation>
    <scope>NUCLEOTIDE SEQUENCE [LARGE SCALE GENOMIC DNA]</scope>
    <source>
        <strain evidence="4">TM-1</strain>
    </source>
</reference>
<dbReference type="InterPro" id="IPR029016">
    <property type="entry name" value="GAF-like_dom_sf"/>
</dbReference>
<protein>
    <recommendedName>
        <fullName evidence="1">diguanylate cyclase</fullName>
        <ecNumber evidence="1">2.7.7.65</ecNumber>
    </recommendedName>
</protein>
<dbReference type="Proteomes" id="UP000033423">
    <property type="component" value="Unassembled WGS sequence"/>
</dbReference>
<evidence type="ECO:0000313" key="4">
    <source>
        <dbReference type="EMBL" id="KJU85553.1"/>
    </source>
</evidence>
<comment type="catalytic activity">
    <reaction evidence="2">
        <text>2 GTP = 3',3'-c-di-GMP + 2 diphosphate</text>
        <dbReference type="Rhea" id="RHEA:24898"/>
        <dbReference type="ChEBI" id="CHEBI:33019"/>
        <dbReference type="ChEBI" id="CHEBI:37565"/>
        <dbReference type="ChEBI" id="CHEBI:58805"/>
        <dbReference type="EC" id="2.7.7.65"/>
    </reaction>
</comment>